<dbReference type="Gene3D" id="1.10.3210.10">
    <property type="entry name" value="Hypothetical protein af1432"/>
    <property type="match status" value="1"/>
</dbReference>
<dbReference type="RefSeq" id="WP_073273438.1">
    <property type="nucleotide sequence ID" value="NZ_FRAC01000007.1"/>
</dbReference>
<keyword evidence="3" id="KW-0804">Transcription</keyword>
<gene>
    <name evidence="5" type="ORF">SAMN02745136_00951</name>
</gene>
<keyword evidence="6" id="KW-1185">Reference proteome</keyword>
<dbReference type="AlphaFoldDB" id="A0A1M6MCT0"/>
<feature type="domain" description="HTH araC/xylS-type" evidence="4">
    <location>
        <begin position="24"/>
        <end position="121"/>
    </location>
</feature>
<sequence>MEGEKTPNLNDNIKLTDEIKFVIVESLKFIDSNLNKPLKLNDISGHSGYSKFYFERVFKQYIGLSVMEYVKRRRLTFASTDLLNGEKIIDVALKYGYDSHSGFTKAFLNEFGFSPSMLKVMKLHFSVLGGKHSMSHIFLDKMDIHSSKEELFEKLLELIQDNNLNYNTTKFEKAYAFTCEAYKGITRHSGDEYITHPLNVAILLAYLEAREDVIISGMMCDILTKTNTEAKSIEKEFSSNIRHILSGLANFNITFPAADEDILTIKLAERLHNMRTVEFMDKHAQQMKAKETIEFFVPFATKIGNAKLTEELNDLALKYA</sequence>
<dbReference type="GO" id="GO:0043565">
    <property type="term" value="F:sequence-specific DNA binding"/>
    <property type="evidence" value="ECO:0007669"/>
    <property type="project" value="InterPro"/>
</dbReference>
<dbReference type="SUPFAM" id="SSF109604">
    <property type="entry name" value="HD-domain/PDEase-like"/>
    <property type="match status" value="1"/>
</dbReference>
<dbReference type="SMART" id="SM00342">
    <property type="entry name" value="HTH_ARAC"/>
    <property type="match status" value="1"/>
</dbReference>
<dbReference type="PANTHER" id="PTHR21262:SF31">
    <property type="entry name" value="GTP PYROPHOSPHOKINASE"/>
    <property type="match status" value="1"/>
</dbReference>
<dbReference type="PROSITE" id="PS01124">
    <property type="entry name" value="HTH_ARAC_FAMILY_2"/>
    <property type="match status" value="1"/>
</dbReference>
<dbReference type="GO" id="GO:0005886">
    <property type="term" value="C:plasma membrane"/>
    <property type="evidence" value="ECO:0007669"/>
    <property type="project" value="TreeGrafter"/>
</dbReference>
<dbReference type="InterPro" id="IPR009057">
    <property type="entry name" value="Homeodomain-like_sf"/>
</dbReference>
<keyword evidence="5" id="KW-0418">Kinase</keyword>
<dbReference type="PANTHER" id="PTHR21262">
    <property type="entry name" value="GUANOSINE-3',5'-BIS DIPHOSPHATE 3'-PYROPHOSPHOHYDROLASE"/>
    <property type="match status" value="1"/>
</dbReference>
<dbReference type="SUPFAM" id="SSF46689">
    <property type="entry name" value="Homeodomain-like"/>
    <property type="match status" value="2"/>
</dbReference>
<dbReference type="InterPro" id="IPR018062">
    <property type="entry name" value="HTH_AraC-typ_CS"/>
</dbReference>
<dbReference type="Pfam" id="PF13328">
    <property type="entry name" value="HD_4"/>
    <property type="match status" value="2"/>
</dbReference>
<dbReference type="Pfam" id="PF12833">
    <property type="entry name" value="HTH_18"/>
    <property type="match status" value="1"/>
</dbReference>
<name>A0A1M6MCT0_9FIRM</name>
<evidence type="ECO:0000313" key="5">
    <source>
        <dbReference type="EMBL" id="SHJ81236.1"/>
    </source>
</evidence>
<organism evidence="5 6">
    <name type="scientific">Anaerocolumna jejuensis DSM 15929</name>
    <dbReference type="NCBI Taxonomy" id="1121322"/>
    <lineage>
        <taxon>Bacteria</taxon>
        <taxon>Bacillati</taxon>
        <taxon>Bacillota</taxon>
        <taxon>Clostridia</taxon>
        <taxon>Lachnospirales</taxon>
        <taxon>Lachnospiraceae</taxon>
        <taxon>Anaerocolumna</taxon>
    </lineage>
</organism>
<dbReference type="STRING" id="1121322.SAMN02745136_00951"/>
<dbReference type="Proteomes" id="UP000184386">
    <property type="component" value="Unassembled WGS sequence"/>
</dbReference>
<dbReference type="GO" id="GO:0016301">
    <property type="term" value="F:kinase activity"/>
    <property type="evidence" value="ECO:0007669"/>
    <property type="project" value="UniProtKB-KW"/>
</dbReference>
<dbReference type="Gene3D" id="1.10.10.60">
    <property type="entry name" value="Homeodomain-like"/>
    <property type="match status" value="2"/>
</dbReference>
<keyword evidence="1" id="KW-0805">Transcription regulation</keyword>
<dbReference type="EMBL" id="FRAC01000007">
    <property type="protein sequence ID" value="SHJ81236.1"/>
    <property type="molecule type" value="Genomic_DNA"/>
</dbReference>
<evidence type="ECO:0000259" key="4">
    <source>
        <dbReference type="PROSITE" id="PS01124"/>
    </source>
</evidence>
<evidence type="ECO:0000256" key="2">
    <source>
        <dbReference type="ARBA" id="ARBA00023125"/>
    </source>
</evidence>
<dbReference type="InterPro" id="IPR018060">
    <property type="entry name" value="HTH_AraC"/>
</dbReference>
<reference evidence="5 6" key="1">
    <citation type="submission" date="2016-11" db="EMBL/GenBank/DDBJ databases">
        <authorList>
            <person name="Jaros S."/>
            <person name="Januszkiewicz K."/>
            <person name="Wedrychowicz H."/>
        </authorList>
    </citation>
    <scope>NUCLEOTIDE SEQUENCE [LARGE SCALE GENOMIC DNA]</scope>
    <source>
        <strain evidence="5 6">DSM 15929</strain>
    </source>
</reference>
<evidence type="ECO:0000256" key="3">
    <source>
        <dbReference type="ARBA" id="ARBA00023163"/>
    </source>
</evidence>
<proteinExistence type="predicted"/>
<evidence type="ECO:0000256" key="1">
    <source>
        <dbReference type="ARBA" id="ARBA00023015"/>
    </source>
</evidence>
<accession>A0A1M6MCT0</accession>
<dbReference type="GO" id="GO:0003700">
    <property type="term" value="F:DNA-binding transcription factor activity"/>
    <property type="evidence" value="ECO:0007669"/>
    <property type="project" value="InterPro"/>
</dbReference>
<evidence type="ECO:0000313" key="6">
    <source>
        <dbReference type="Proteomes" id="UP000184386"/>
    </source>
</evidence>
<keyword evidence="5" id="KW-0808">Transferase</keyword>
<protein>
    <submittedName>
        <fullName evidence="5">GTP pyrophosphokinase</fullName>
    </submittedName>
</protein>
<dbReference type="OrthoDB" id="9801721at2"/>
<dbReference type="PROSITE" id="PS00041">
    <property type="entry name" value="HTH_ARAC_FAMILY_1"/>
    <property type="match status" value="1"/>
</dbReference>
<keyword evidence="2" id="KW-0238">DNA-binding</keyword>